<dbReference type="InterPro" id="IPR017039">
    <property type="entry name" value="Virul_fac_BrkB"/>
</dbReference>
<comment type="subcellular location">
    <subcellularLocation>
        <location evidence="1">Cell membrane</location>
        <topology evidence="1">Multi-pass membrane protein</topology>
    </subcellularLocation>
</comment>
<dbReference type="InterPro" id="IPR036390">
    <property type="entry name" value="WH_DNA-bd_sf"/>
</dbReference>
<feature type="transmembrane region" description="Helical" evidence="6">
    <location>
        <begin position="370"/>
        <end position="392"/>
    </location>
</feature>
<evidence type="ECO:0000256" key="6">
    <source>
        <dbReference type="SAM" id="Phobius"/>
    </source>
</evidence>
<evidence type="ECO:0000313" key="7">
    <source>
        <dbReference type="EMBL" id="TXJ37624.1"/>
    </source>
</evidence>
<dbReference type="GO" id="GO:0005886">
    <property type="term" value="C:plasma membrane"/>
    <property type="evidence" value="ECO:0007669"/>
    <property type="project" value="UniProtKB-SubCell"/>
</dbReference>
<protein>
    <submittedName>
        <fullName evidence="7">Ribonuclease BN</fullName>
    </submittedName>
</protein>
<feature type="transmembrane region" description="Helical" evidence="6">
    <location>
        <begin position="165"/>
        <end position="190"/>
    </location>
</feature>
<dbReference type="EMBL" id="SAYK01000004">
    <property type="protein sequence ID" value="TXJ60560.1"/>
    <property type="molecule type" value="Genomic_DNA"/>
</dbReference>
<dbReference type="Pfam" id="PF03631">
    <property type="entry name" value="Virul_fac_BrkB"/>
    <property type="match status" value="1"/>
</dbReference>
<dbReference type="PANTHER" id="PTHR30213">
    <property type="entry name" value="INNER MEMBRANE PROTEIN YHJD"/>
    <property type="match status" value="1"/>
</dbReference>
<dbReference type="Pfam" id="PF02082">
    <property type="entry name" value="Rrf2"/>
    <property type="match status" value="1"/>
</dbReference>
<dbReference type="EMBL" id="SAYB01000003">
    <property type="protein sequence ID" value="TXJ37624.1"/>
    <property type="molecule type" value="Genomic_DNA"/>
</dbReference>
<dbReference type="Gene3D" id="1.10.10.10">
    <property type="entry name" value="Winged helix-like DNA-binding domain superfamily/Winged helix DNA-binding domain"/>
    <property type="match status" value="1"/>
</dbReference>
<dbReference type="AlphaFoldDB" id="A0A5C8EKX7"/>
<feature type="transmembrane region" description="Helical" evidence="6">
    <location>
        <begin position="122"/>
        <end position="144"/>
    </location>
</feature>
<comment type="caution">
    <text evidence="7">The sequence shown here is derived from an EMBL/GenBank/DDBJ whole genome shotgun (WGS) entry which is preliminary data.</text>
</comment>
<dbReference type="RefSeq" id="WP_147560224.1">
    <property type="nucleotide sequence ID" value="NZ_SAYB01000003.1"/>
</dbReference>
<organism evidence="7 10">
    <name type="scientific">Brachyspira aalborgi</name>
    <dbReference type="NCBI Taxonomy" id="29522"/>
    <lineage>
        <taxon>Bacteria</taxon>
        <taxon>Pseudomonadati</taxon>
        <taxon>Spirochaetota</taxon>
        <taxon>Spirochaetia</taxon>
        <taxon>Brachyspirales</taxon>
        <taxon>Brachyspiraceae</taxon>
        <taxon>Brachyspira</taxon>
    </lineage>
</organism>
<reference evidence="9 10" key="1">
    <citation type="journal article" date="1992" name="Lakartidningen">
        <title>[Penicillin V and not amoxicillin is the first choice preparation in acute otitis].</title>
        <authorList>
            <person name="Kamme C."/>
            <person name="Lundgren K."/>
            <person name="Prellner K."/>
        </authorList>
    </citation>
    <scope>NUCLEOTIDE SEQUENCE [LARGE SCALE GENOMIC DNA]</scope>
    <source>
        <strain evidence="8 9">PC2022III</strain>
        <strain evidence="7 10">PC4580III</strain>
    </source>
</reference>
<sequence length="541" mass="62092">MNRIQKINKNFQKLKKFFSEDIYYTDASIFNPIKRFFINLFRVITFAITDFIKDDCTIRAASLTYLVTLSLIPALIVGLFILRIFNLYQNIFTVIFDWMQTNAPFYEPMVRQILNIADNTNLASFGLVGVISTLVSTGLILHNIQQSLVKIWRVKIKTSIPRVAANYIALLFLIPIMIGISFSLITYMHISSYNYPTIIRILLSWVTPIIAMSLLVLFSYVLVPQTKVNWSNAAISSVLVAITIITLFSVYFRLNLNVKNYKQIFDSDKYKIEYVVKEINSSNNVSKNISNITLERISYRIIENLGNGLSAPTYDREIISTNILNFIDFSPNVFEQLMKYNFKIGDIVVISNEDNTLTSISPAEFSSASAFAQIPVLLLLLYIIWIIILFGAELTYSLQYFRAYGVDRTNIKLSFAEKEVIALEFMHAIAYRFINKKKPFTIYELAKELKTPPTIINEISESLEKSMYIIKTVDGSKISYILGCPPESITVGDILYSLKMNGGFRNKNLSPDDKYKKLIYENKTISNKDYNKDLYHLVVNK</sequence>
<evidence type="ECO:0000256" key="2">
    <source>
        <dbReference type="ARBA" id="ARBA00022475"/>
    </source>
</evidence>
<dbReference type="Proteomes" id="UP000322188">
    <property type="component" value="Unassembled WGS sequence"/>
</dbReference>
<name>A0A5C8EKX7_9SPIR</name>
<evidence type="ECO:0000256" key="1">
    <source>
        <dbReference type="ARBA" id="ARBA00004651"/>
    </source>
</evidence>
<keyword evidence="4 6" id="KW-1133">Transmembrane helix</keyword>
<evidence type="ECO:0000256" key="4">
    <source>
        <dbReference type="ARBA" id="ARBA00022989"/>
    </source>
</evidence>
<dbReference type="PANTHER" id="PTHR30213:SF0">
    <property type="entry name" value="UPF0761 MEMBRANE PROTEIN YIHY"/>
    <property type="match status" value="1"/>
</dbReference>
<dbReference type="InterPro" id="IPR000944">
    <property type="entry name" value="Tscrpt_reg_Rrf2"/>
</dbReference>
<keyword evidence="5 6" id="KW-0472">Membrane</keyword>
<keyword evidence="3 6" id="KW-0812">Transmembrane</keyword>
<gene>
    <name evidence="8" type="ORF">EPJ74_04955</name>
    <name evidence="7" type="ORF">EPJ78_02585</name>
</gene>
<evidence type="ECO:0000256" key="3">
    <source>
        <dbReference type="ARBA" id="ARBA00022692"/>
    </source>
</evidence>
<feature type="transmembrane region" description="Helical" evidence="6">
    <location>
        <begin position="230"/>
        <end position="252"/>
    </location>
</feature>
<evidence type="ECO:0000256" key="5">
    <source>
        <dbReference type="ARBA" id="ARBA00023136"/>
    </source>
</evidence>
<feature type="transmembrane region" description="Helical" evidence="6">
    <location>
        <begin position="63"/>
        <end position="85"/>
    </location>
</feature>
<evidence type="ECO:0000313" key="8">
    <source>
        <dbReference type="EMBL" id="TXJ60560.1"/>
    </source>
</evidence>
<evidence type="ECO:0000313" key="9">
    <source>
        <dbReference type="Proteomes" id="UP000322188"/>
    </source>
</evidence>
<proteinExistence type="predicted"/>
<evidence type="ECO:0000313" key="10">
    <source>
        <dbReference type="Proteomes" id="UP000322814"/>
    </source>
</evidence>
<dbReference type="GeneID" id="61066654"/>
<keyword evidence="2" id="KW-1003">Cell membrane</keyword>
<dbReference type="InterPro" id="IPR036388">
    <property type="entry name" value="WH-like_DNA-bd_sf"/>
</dbReference>
<accession>A0A5C8EKX7</accession>
<dbReference type="Proteomes" id="UP000322814">
    <property type="component" value="Unassembled WGS sequence"/>
</dbReference>
<feature type="transmembrane region" description="Helical" evidence="6">
    <location>
        <begin position="202"/>
        <end position="223"/>
    </location>
</feature>
<dbReference type="SUPFAM" id="SSF46785">
    <property type="entry name" value="Winged helix' DNA-binding domain"/>
    <property type="match status" value="1"/>
</dbReference>
<reference evidence="7" key="2">
    <citation type="submission" date="2019-01" db="EMBL/GenBank/DDBJ databases">
        <authorList>
            <person name="Thorell K."/>
        </authorList>
    </citation>
    <scope>NUCLEOTIDE SEQUENCE</scope>
    <source>
        <strain evidence="8">PC2022III</strain>
        <strain evidence="7">PC4580III</strain>
    </source>
</reference>